<dbReference type="GO" id="GO:0042773">
    <property type="term" value="P:ATP synthesis coupled electron transport"/>
    <property type="evidence" value="ECO:0007669"/>
    <property type="project" value="EnsemblFungi"/>
</dbReference>
<gene>
    <name evidence="14" type="ORF">WICANDRAFT_36009</name>
</gene>
<keyword evidence="5" id="KW-0999">Mitochondrion inner membrane</keyword>
<evidence type="ECO:0000256" key="10">
    <source>
        <dbReference type="ARBA" id="ARBA00024323"/>
    </source>
</evidence>
<dbReference type="GO" id="GO:0097250">
    <property type="term" value="P:mitochondrial respirasome assembly"/>
    <property type="evidence" value="ECO:0007669"/>
    <property type="project" value="EnsemblFungi"/>
</dbReference>
<comment type="catalytic activity">
    <reaction evidence="11">
        <text>1'-[1,2-diacyl-sn-glycero-3-phospho],3'-[1-acyl-sn-glycero-3-phospho]-glycerol + a 1,2-diacyl-sn-glycero-3-phosphocholine = a cardiolipin + a 1-acyl-sn-glycero-3-phosphocholine</text>
        <dbReference type="Rhea" id="RHEA:33731"/>
        <dbReference type="ChEBI" id="CHEBI:57643"/>
        <dbReference type="ChEBI" id="CHEBI:58168"/>
        <dbReference type="ChEBI" id="CHEBI:62237"/>
        <dbReference type="ChEBI" id="CHEBI:64743"/>
    </reaction>
    <physiologicalReaction direction="left-to-right" evidence="11">
        <dbReference type="Rhea" id="RHEA:33732"/>
    </physiologicalReaction>
    <physiologicalReaction direction="right-to-left" evidence="11">
        <dbReference type="Rhea" id="RHEA:33733"/>
    </physiologicalReaction>
</comment>
<evidence type="ECO:0000256" key="7">
    <source>
        <dbReference type="ARBA" id="ARBA00023128"/>
    </source>
</evidence>
<keyword evidence="7" id="KW-0496">Mitochondrion</keyword>
<dbReference type="Proteomes" id="UP000094112">
    <property type="component" value="Unassembled WGS sequence"/>
</dbReference>
<dbReference type="STRING" id="683960.A0A1E3NV48"/>
<dbReference type="InterPro" id="IPR002123">
    <property type="entry name" value="Plipid/glycerol_acylTrfase"/>
</dbReference>
<protein>
    <recommendedName>
        <fullName evidence="12">Tafazzin family protein</fullName>
    </recommendedName>
</protein>
<dbReference type="GO" id="GO:0007007">
    <property type="term" value="P:inner mitochondrial membrane organization"/>
    <property type="evidence" value="ECO:0007669"/>
    <property type="project" value="EnsemblFungi"/>
</dbReference>
<evidence type="ECO:0000256" key="12">
    <source>
        <dbReference type="RuleBase" id="RU365062"/>
    </source>
</evidence>
<dbReference type="PANTHER" id="PTHR12497:SF0">
    <property type="entry name" value="TAFAZZIN"/>
    <property type="match status" value="1"/>
</dbReference>
<sequence>MSLQAVLERGDDILGQFPRDSSFWNYASQATCVLAVGWSKLVLQTCYRPRITGVEKLDRALERSQRENRGLMTVMNHMSVVDDPFVWGFLPWRFYRDVDAIRWGLGAHNVCFQNKFLTCFFSLGKILATERFGVGPFQGSIDAAIRIMSPDDTLDLVYNGDDDETNSNWLDPNHYKSELNKLTPLAQKINNDYIPPIKRSRPSWIHVFPEAFVLQLHPPHANSMRYFKWGITRIILESTRQPIIVPIFATGFEKIAPETAAGGSLIERFLPANFGCEINVTIGDPIDDSIMENFRKEWLDLVKSQKTSMDLNDELKFGEKAQLLRSKVASELRKAVADIRHQIGFPDEDPRFKDHKFWHEFTKTEGKSDPNVQFVGQNWAIRRLQSFLKEHDEYELNKNHENGEEKK</sequence>
<dbReference type="GO" id="GO:0035965">
    <property type="term" value="P:cardiolipin acyl-chain remodeling"/>
    <property type="evidence" value="ECO:0007669"/>
    <property type="project" value="EnsemblFungi"/>
</dbReference>
<evidence type="ECO:0000256" key="4">
    <source>
        <dbReference type="ARBA" id="ARBA00022787"/>
    </source>
</evidence>
<dbReference type="AlphaFoldDB" id="A0A1E3NV48"/>
<dbReference type="RefSeq" id="XP_019036182.1">
    <property type="nucleotide sequence ID" value="XM_019182386.1"/>
</dbReference>
<dbReference type="InterPro" id="IPR000872">
    <property type="entry name" value="Tafazzin"/>
</dbReference>
<feature type="domain" description="Phospholipid/glycerol acyltransferase" evidence="13">
    <location>
        <begin position="71"/>
        <end position="252"/>
    </location>
</feature>
<dbReference type="GO" id="GO:0047184">
    <property type="term" value="F:1-acylglycerophosphocholine O-acyltransferase activity"/>
    <property type="evidence" value="ECO:0007669"/>
    <property type="project" value="EnsemblFungi"/>
</dbReference>
<keyword evidence="9" id="KW-0012">Acyltransferase</keyword>
<dbReference type="PRINTS" id="PR00979">
    <property type="entry name" value="TAFAZZIN"/>
</dbReference>
<evidence type="ECO:0000256" key="1">
    <source>
        <dbReference type="ARBA" id="ARBA00004137"/>
    </source>
</evidence>
<dbReference type="GO" id="GO:0005743">
    <property type="term" value="C:mitochondrial inner membrane"/>
    <property type="evidence" value="ECO:0007669"/>
    <property type="project" value="UniProtKB-SubCell"/>
</dbReference>
<evidence type="ECO:0000256" key="9">
    <source>
        <dbReference type="ARBA" id="ARBA00023315"/>
    </source>
</evidence>
<dbReference type="SMART" id="SM00563">
    <property type="entry name" value="PlsC"/>
    <property type="match status" value="1"/>
</dbReference>
<evidence type="ECO:0000259" key="13">
    <source>
        <dbReference type="SMART" id="SM00563"/>
    </source>
</evidence>
<accession>A0A1E3NV48</accession>
<keyword evidence="6" id="KW-0443">Lipid metabolism</keyword>
<dbReference type="OrthoDB" id="193467at2759"/>
<dbReference type="GeneID" id="30199632"/>
<keyword evidence="8" id="KW-0472">Membrane</keyword>
<evidence type="ECO:0000256" key="5">
    <source>
        <dbReference type="ARBA" id="ARBA00022792"/>
    </source>
</evidence>
<evidence type="ECO:0000313" key="15">
    <source>
        <dbReference type="Proteomes" id="UP000094112"/>
    </source>
</evidence>
<evidence type="ECO:0000313" key="14">
    <source>
        <dbReference type="EMBL" id="ODQ56975.1"/>
    </source>
</evidence>
<dbReference type="EMBL" id="KV454214">
    <property type="protein sequence ID" value="ODQ56975.1"/>
    <property type="molecule type" value="Genomic_DNA"/>
</dbReference>
<name>A0A1E3NV48_WICAA</name>
<dbReference type="GO" id="GO:0008654">
    <property type="term" value="P:phospholipid biosynthetic process"/>
    <property type="evidence" value="ECO:0007669"/>
    <property type="project" value="EnsemblFungi"/>
</dbReference>
<organism evidence="14 15">
    <name type="scientific">Wickerhamomyces anomalus (strain ATCC 58044 / CBS 1984 / NCYC 433 / NRRL Y-366-8)</name>
    <name type="common">Yeast</name>
    <name type="synonym">Hansenula anomala</name>
    <dbReference type="NCBI Taxonomy" id="683960"/>
    <lineage>
        <taxon>Eukaryota</taxon>
        <taxon>Fungi</taxon>
        <taxon>Dikarya</taxon>
        <taxon>Ascomycota</taxon>
        <taxon>Saccharomycotina</taxon>
        <taxon>Saccharomycetes</taxon>
        <taxon>Phaffomycetales</taxon>
        <taxon>Wickerhamomycetaceae</taxon>
        <taxon>Wickerhamomyces</taxon>
    </lineage>
</organism>
<dbReference type="PANTHER" id="PTHR12497">
    <property type="entry name" value="TAZ PROTEIN TAFAZZIN"/>
    <property type="match status" value="1"/>
</dbReference>
<dbReference type="GO" id="GO:0005741">
    <property type="term" value="C:mitochondrial outer membrane"/>
    <property type="evidence" value="ECO:0007669"/>
    <property type="project" value="UniProtKB-SubCell"/>
</dbReference>
<reference evidence="14 15" key="1">
    <citation type="journal article" date="2016" name="Proc. Natl. Acad. Sci. U.S.A.">
        <title>Comparative genomics of biotechnologically important yeasts.</title>
        <authorList>
            <person name="Riley R."/>
            <person name="Haridas S."/>
            <person name="Wolfe K.H."/>
            <person name="Lopes M.R."/>
            <person name="Hittinger C.T."/>
            <person name="Goeker M."/>
            <person name="Salamov A.A."/>
            <person name="Wisecaver J.H."/>
            <person name="Long T.M."/>
            <person name="Calvey C.H."/>
            <person name="Aerts A.L."/>
            <person name="Barry K.W."/>
            <person name="Choi C."/>
            <person name="Clum A."/>
            <person name="Coughlan A.Y."/>
            <person name="Deshpande S."/>
            <person name="Douglass A.P."/>
            <person name="Hanson S.J."/>
            <person name="Klenk H.-P."/>
            <person name="LaButti K.M."/>
            <person name="Lapidus A."/>
            <person name="Lindquist E.A."/>
            <person name="Lipzen A.M."/>
            <person name="Meier-Kolthoff J.P."/>
            <person name="Ohm R.A."/>
            <person name="Otillar R.P."/>
            <person name="Pangilinan J.L."/>
            <person name="Peng Y."/>
            <person name="Rokas A."/>
            <person name="Rosa C.A."/>
            <person name="Scheuner C."/>
            <person name="Sibirny A.A."/>
            <person name="Slot J.C."/>
            <person name="Stielow J.B."/>
            <person name="Sun H."/>
            <person name="Kurtzman C.P."/>
            <person name="Blackwell M."/>
            <person name="Grigoriev I.V."/>
            <person name="Jeffries T.W."/>
        </authorList>
    </citation>
    <scope>NUCLEOTIDE SEQUENCE [LARGE SCALE GENOMIC DNA]</scope>
    <source>
        <strain evidence="15">ATCC 58044 / CBS 1984 / NCYC 433 / NRRL Y-366-8</strain>
    </source>
</reference>
<comment type="subcellular location">
    <subcellularLocation>
        <location evidence="1">Mitochondrion inner membrane</location>
        <topology evidence="1">Peripheral membrane protein</topology>
        <orientation evidence="1">Intermembrane side</orientation>
    </subcellularLocation>
    <subcellularLocation>
        <location evidence="10">Mitochondrion outer membrane</location>
        <topology evidence="10">Peripheral membrane protein</topology>
        <orientation evidence="10">Intermembrane side</orientation>
    </subcellularLocation>
</comment>
<keyword evidence="4" id="KW-1000">Mitochondrion outer membrane</keyword>
<keyword evidence="15" id="KW-1185">Reference proteome</keyword>
<comment type="similarity">
    <text evidence="2 12">Belongs to the taffazin family.</text>
</comment>
<keyword evidence="3" id="KW-0808">Transferase</keyword>
<proteinExistence type="inferred from homology"/>
<evidence type="ECO:0000256" key="6">
    <source>
        <dbReference type="ARBA" id="ARBA00023098"/>
    </source>
</evidence>
<evidence type="ECO:0000256" key="3">
    <source>
        <dbReference type="ARBA" id="ARBA00022679"/>
    </source>
</evidence>
<evidence type="ECO:0000256" key="2">
    <source>
        <dbReference type="ARBA" id="ARBA00010524"/>
    </source>
</evidence>
<evidence type="ECO:0000256" key="8">
    <source>
        <dbReference type="ARBA" id="ARBA00023136"/>
    </source>
</evidence>
<evidence type="ECO:0000256" key="11">
    <source>
        <dbReference type="ARBA" id="ARBA00047906"/>
    </source>
</evidence>